<evidence type="ECO:0000313" key="4">
    <source>
        <dbReference type="Proteomes" id="UP001549200"/>
    </source>
</evidence>
<dbReference type="Proteomes" id="UP001549200">
    <property type="component" value="Unassembled WGS sequence"/>
</dbReference>
<keyword evidence="4" id="KW-1185">Reference proteome</keyword>
<accession>A0AA41FS33</accession>
<gene>
    <name evidence="2" type="ORF">ABID13_005711</name>
    <name evidence="1" type="ORF">GPL26_29585</name>
</gene>
<reference evidence="2 4" key="2">
    <citation type="submission" date="2024-06" db="EMBL/GenBank/DDBJ databases">
        <title>Genomic Encyclopedia of Type Strains, Phase IV (KMG-IV): sequencing the most valuable type-strain genomes for metagenomic binning, comparative biology and taxonomic classification.</title>
        <authorList>
            <person name="Goeker M."/>
        </authorList>
    </citation>
    <scope>NUCLEOTIDE SEQUENCE [LARGE SCALE GENOMIC DNA]</scope>
    <source>
        <strain evidence="2 4">DSM 19261</strain>
    </source>
</reference>
<reference evidence="1" key="1">
    <citation type="journal article" date="2021" name="Gut Microbes">
        <title>A synthetic consortium of 100 gut commensals modulates the composition and function in a colon model of the microbiome of elderly subjects.</title>
        <authorList>
            <person name="Perez M."/>
            <person name="Ntemiri A."/>
            <person name="Tan H."/>
            <person name="Harris H.M.B."/>
            <person name="Roager H.M."/>
            <person name="Ribiere C."/>
            <person name="O'Toole P.W."/>
        </authorList>
    </citation>
    <scope>NUCLEOTIDE SEQUENCE</scope>
    <source>
        <strain evidence="1">MCC335</strain>
    </source>
</reference>
<dbReference type="GeneID" id="93166911"/>
<dbReference type="Proteomes" id="UP000708338">
    <property type="component" value="Unassembled WGS sequence"/>
</dbReference>
<dbReference type="RefSeq" id="WP_045093913.1">
    <property type="nucleotide sequence ID" value="NZ_CABJDD010000001.1"/>
</dbReference>
<dbReference type="EMBL" id="WQPS01000156">
    <property type="protein sequence ID" value="MBT9813728.1"/>
    <property type="molecule type" value="Genomic_DNA"/>
</dbReference>
<name>A0AA41FS33_9FIRM</name>
<dbReference type="EMBL" id="JBEPLZ010000052">
    <property type="protein sequence ID" value="MET3574043.1"/>
    <property type="molecule type" value="Genomic_DNA"/>
</dbReference>
<evidence type="ECO:0000313" key="2">
    <source>
        <dbReference type="EMBL" id="MET3574043.1"/>
    </source>
</evidence>
<evidence type="ECO:0000313" key="3">
    <source>
        <dbReference type="Proteomes" id="UP000708338"/>
    </source>
</evidence>
<dbReference type="AlphaFoldDB" id="A0AA41FS33"/>
<proteinExistence type="predicted"/>
<organism evidence="1 3">
    <name type="scientific">Enterocloster citroniae</name>
    <dbReference type="NCBI Taxonomy" id="358743"/>
    <lineage>
        <taxon>Bacteria</taxon>
        <taxon>Bacillati</taxon>
        <taxon>Bacillota</taxon>
        <taxon>Clostridia</taxon>
        <taxon>Lachnospirales</taxon>
        <taxon>Lachnospiraceae</taxon>
        <taxon>Enterocloster</taxon>
    </lineage>
</organism>
<sequence length="120" mass="14074">MLVKLYTIVFGGLPLEMFTNDSLIEVWLEAARTVYEETGMRVDARLSIPYYICDKYENCNLSGPIANYVCMWEPTELESQEDYYVALLQVVRRVRERLGNPYMEFSSQDSDIHYFFGDLN</sequence>
<evidence type="ECO:0000313" key="1">
    <source>
        <dbReference type="EMBL" id="MBT9813728.1"/>
    </source>
</evidence>
<protein>
    <submittedName>
        <fullName evidence="1">Uncharacterized protein</fullName>
    </submittedName>
</protein>
<comment type="caution">
    <text evidence="1">The sequence shown here is derived from an EMBL/GenBank/DDBJ whole genome shotgun (WGS) entry which is preliminary data.</text>
</comment>